<comment type="catalytic activity">
    <reaction evidence="10 11">
        <text>(R)-pantoate + NADP(+) = 2-dehydropantoate + NADPH + H(+)</text>
        <dbReference type="Rhea" id="RHEA:16233"/>
        <dbReference type="ChEBI" id="CHEBI:11561"/>
        <dbReference type="ChEBI" id="CHEBI:15378"/>
        <dbReference type="ChEBI" id="CHEBI:15980"/>
        <dbReference type="ChEBI" id="CHEBI:57783"/>
        <dbReference type="ChEBI" id="CHEBI:58349"/>
        <dbReference type="EC" id="1.1.1.169"/>
    </reaction>
</comment>
<dbReference type="RefSeq" id="WP_213235931.1">
    <property type="nucleotide sequence ID" value="NZ_JAHBCL010000008.1"/>
</dbReference>
<evidence type="ECO:0000256" key="6">
    <source>
        <dbReference type="ARBA" id="ARBA00022655"/>
    </source>
</evidence>
<keyword evidence="7 11" id="KW-0521">NADP</keyword>
<dbReference type="InterPro" id="IPR013332">
    <property type="entry name" value="KPR_N"/>
</dbReference>
<evidence type="ECO:0000256" key="8">
    <source>
        <dbReference type="ARBA" id="ARBA00023002"/>
    </source>
</evidence>
<evidence type="ECO:0000256" key="4">
    <source>
        <dbReference type="ARBA" id="ARBA00013014"/>
    </source>
</evidence>
<reference evidence="14 15" key="1">
    <citation type="submission" date="2021-05" db="EMBL/GenBank/DDBJ databases">
        <title>Fusibacter ferrireducens sp. nov., an anaerobic, sulfur- and Fe-reducing bacterium isolated from the mangrove sediment.</title>
        <authorList>
            <person name="Qiu D."/>
        </authorList>
    </citation>
    <scope>NUCLEOTIDE SEQUENCE [LARGE SCALE GENOMIC DNA]</scope>
    <source>
        <strain evidence="14 15">DSM 12116</strain>
    </source>
</reference>
<evidence type="ECO:0000256" key="3">
    <source>
        <dbReference type="ARBA" id="ARBA00007870"/>
    </source>
</evidence>
<evidence type="ECO:0000313" key="15">
    <source>
        <dbReference type="Proteomes" id="UP000746471"/>
    </source>
</evidence>
<feature type="domain" description="Ketopantoate reductase N-terminal" evidence="12">
    <location>
        <begin position="3"/>
        <end position="146"/>
    </location>
</feature>
<dbReference type="InterPro" id="IPR050838">
    <property type="entry name" value="Ketopantoate_reductase"/>
</dbReference>
<comment type="function">
    <text evidence="1 11">Catalyzes the NADPH-dependent reduction of ketopantoate into pantoic acid.</text>
</comment>
<evidence type="ECO:0000256" key="5">
    <source>
        <dbReference type="ARBA" id="ARBA00019465"/>
    </source>
</evidence>
<dbReference type="EC" id="1.1.1.169" evidence="4 11"/>
<comment type="pathway">
    <text evidence="2 11">Cofactor biosynthesis; (R)-pantothenate biosynthesis; (R)-pantoate from 3-methyl-2-oxobutanoate: step 2/2.</text>
</comment>
<dbReference type="EMBL" id="JAHBCL010000008">
    <property type="protein sequence ID" value="MBS7526143.1"/>
    <property type="molecule type" value="Genomic_DNA"/>
</dbReference>
<feature type="domain" description="Ketopantoate reductase C-terminal" evidence="13">
    <location>
        <begin position="177"/>
        <end position="319"/>
    </location>
</feature>
<name>A0ABS5PM54_9FIRM</name>
<accession>A0ABS5PM54</accession>
<organism evidence="14 15">
    <name type="scientific">Fusibacter paucivorans</name>
    <dbReference type="NCBI Taxonomy" id="76009"/>
    <lineage>
        <taxon>Bacteria</taxon>
        <taxon>Bacillati</taxon>
        <taxon>Bacillota</taxon>
        <taxon>Clostridia</taxon>
        <taxon>Eubacteriales</taxon>
        <taxon>Eubacteriales Family XII. Incertae Sedis</taxon>
        <taxon>Fusibacter</taxon>
    </lineage>
</organism>
<dbReference type="PANTHER" id="PTHR43765">
    <property type="entry name" value="2-DEHYDROPANTOATE 2-REDUCTASE-RELATED"/>
    <property type="match status" value="1"/>
</dbReference>
<evidence type="ECO:0000256" key="9">
    <source>
        <dbReference type="ARBA" id="ARBA00032024"/>
    </source>
</evidence>
<keyword evidence="15" id="KW-1185">Reference proteome</keyword>
<gene>
    <name evidence="14" type="ORF">KHM83_05605</name>
</gene>
<dbReference type="PANTHER" id="PTHR43765:SF2">
    <property type="entry name" value="2-DEHYDROPANTOATE 2-REDUCTASE"/>
    <property type="match status" value="1"/>
</dbReference>
<dbReference type="Pfam" id="PF02558">
    <property type="entry name" value="ApbA"/>
    <property type="match status" value="1"/>
</dbReference>
<evidence type="ECO:0000256" key="10">
    <source>
        <dbReference type="ARBA" id="ARBA00048793"/>
    </source>
</evidence>
<dbReference type="SUPFAM" id="SSF51735">
    <property type="entry name" value="NAD(P)-binding Rossmann-fold domains"/>
    <property type="match status" value="1"/>
</dbReference>
<dbReference type="Gene3D" id="3.40.50.720">
    <property type="entry name" value="NAD(P)-binding Rossmann-like Domain"/>
    <property type="match status" value="1"/>
</dbReference>
<comment type="caution">
    <text evidence="14">The sequence shown here is derived from an EMBL/GenBank/DDBJ whole genome shotgun (WGS) entry which is preliminary data.</text>
</comment>
<dbReference type="InterPro" id="IPR013328">
    <property type="entry name" value="6PGD_dom2"/>
</dbReference>
<evidence type="ECO:0000313" key="14">
    <source>
        <dbReference type="EMBL" id="MBS7526143.1"/>
    </source>
</evidence>
<protein>
    <recommendedName>
        <fullName evidence="5 11">2-dehydropantoate 2-reductase</fullName>
        <ecNumber evidence="4 11">1.1.1.169</ecNumber>
    </recommendedName>
    <alternativeName>
        <fullName evidence="9 11">Ketopantoate reductase</fullName>
    </alternativeName>
</protein>
<dbReference type="Pfam" id="PF08546">
    <property type="entry name" value="ApbA_C"/>
    <property type="match status" value="1"/>
</dbReference>
<evidence type="ECO:0000256" key="11">
    <source>
        <dbReference type="RuleBase" id="RU362068"/>
    </source>
</evidence>
<comment type="similarity">
    <text evidence="3 11">Belongs to the ketopantoate reductase family.</text>
</comment>
<dbReference type="Proteomes" id="UP000746471">
    <property type="component" value="Unassembled WGS sequence"/>
</dbReference>
<keyword evidence="8 11" id="KW-0560">Oxidoreductase</keyword>
<evidence type="ECO:0000259" key="12">
    <source>
        <dbReference type="Pfam" id="PF02558"/>
    </source>
</evidence>
<evidence type="ECO:0000256" key="2">
    <source>
        <dbReference type="ARBA" id="ARBA00004994"/>
    </source>
</evidence>
<dbReference type="InterPro" id="IPR008927">
    <property type="entry name" value="6-PGluconate_DH-like_C_sf"/>
</dbReference>
<dbReference type="Gene3D" id="1.10.1040.10">
    <property type="entry name" value="N-(1-d-carboxylethyl)-l-norvaline Dehydrogenase, domain 2"/>
    <property type="match status" value="1"/>
</dbReference>
<dbReference type="SUPFAM" id="SSF48179">
    <property type="entry name" value="6-phosphogluconate dehydrogenase C-terminal domain-like"/>
    <property type="match status" value="1"/>
</dbReference>
<dbReference type="InterPro" id="IPR036291">
    <property type="entry name" value="NAD(P)-bd_dom_sf"/>
</dbReference>
<sequence>MRIAVMGAGSLGTILGAYITKAGYQIDLIDANAAHVKALNEKGATVVGTVSFNVPVKALMPEEMTGVYDLVIYMVKQTFNETALKQVLAHIDENSIVLTLQNGVPEQAVADVIGEARTIGGTVGWGATWREPGVSELTSNPDRMTMELGEMNGGVTERLKEVQKVLESMCPTLLLENLMGIRWTKLLVNSTFSGMSAALGCEFGDILDDRAALDCVKHIANECIKVGRAAGIKMEPMQGFDIGTLLYFENREQMASNDPVYHNMWGPHRKLKASMLQDLEKGKKTEIRAINGVVCDYGKKYGVATPVNDQVVATVEAIERGEKKYVFENLKSFELPEVK</sequence>
<dbReference type="InterPro" id="IPR013752">
    <property type="entry name" value="KPA_reductase"/>
</dbReference>
<dbReference type="InterPro" id="IPR003710">
    <property type="entry name" value="ApbA"/>
</dbReference>
<dbReference type="NCBIfam" id="TIGR00745">
    <property type="entry name" value="apbA_panE"/>
    <property type="match status" value="1"/>
</dbReference>
<proteinExistence type="inferred from homology"/>
<evidence type="ECO:0000259" key="13">
    <source>
        <dbReference type="Pfam" id="PF08546"/>
    </source>
</evidence>
<evidence type="ECO:0000256" key="7">
    <source>
        <dbReference type="ARBA" id="ARBA00022857"/>
    </source>
</evidence>
<evidence type="ECO:0000256" key="1">
    <source>
        <dbReference type="ARBA" id="ARBA00002919"/>
    </source>
</evidence>
<keyword evidence="6 11" id="KW-0566">Pantothenate biosynthesis</keyword>